<organism evidence="1 2">
    <name type="scientific">Thalassobaculum litoreum DSM 18839</name>
    <dbReference type="NCBI Taxonomy" id="1123362"/>
    <lineage>
        <taxon>Bacteria</taxon>
        <taxon>Pseudomonadati</taxon>
        <taxon>Pseudomonadota</taxon>
        <taxon>Alphaproteobacteria</taxon>
        <taxon>Rhodospirillales</taxon>
        <taxon>Thalassobaculaceae</taxon>
        <taxon>Thalassobaculum</taxon>
    </lineage>
</organism>
<proteinExistence type="predicted"/>
<dbReference type="Proteomes" id="UP000198615">
    <property type="component" value="Unassembled WGS sequence"/>
</dbReference>
<accession>A0A8G2BJE7</accession>
<dbReference type="AlphaFoldDB" id="A0A8G2BJE7"/>
<evidence type="ECO:0000313" key="2">
    <source>
        <dbReference type="Proteomes" id="UP000198615"/>
    </source>
</evidence>
<reference evidence="1 2" key="1">
    <citation type="submission" date="2016-10" db="EMBL/GenBank/DDBJ databases">
        <authorList>
            <person name="Varghese N."/>
            <person name="Submissions S."/>
        </authorList>
    </citation>
    <scope>NUCLEOTIDE SEQUENCE [LARGE SCALE GENOMIC DNA]</scope>
    <source>
        <strain evidence="1 2">DSM 18839</strain>
    </source>
</reference>
<name>A0A8G2BJE7_9PROT</name>
<dbReference type="EMBL" id="FNBW01000009">
    <property type="protein sequence ID" value="SDG04089.1"/>
    <property type="molecule type" value="Genomic_DNA"/>
</dbReference>
<sequence length="50" mass="5824">MSPDPVTPTLGTLPMTVLSLISRLRHDLFSWWGKRAYHPEKRYMRGTHDA</sequence>
<keyword evidence="2" id="KW-1185">Reference proteome</keyword>
<comment type="caution">
    <text evidence="1">The sequence shown here is derived from an EMBL/GenBank/DDBJ whole genome shotgun (WGS) entry which is preliminary data.</text>
</comment>
<protein>
    <submittedName>
        <fullName evidence="1">Uncharacterized protein</fullName>
    </submittedName>
</protein>
<evidence type="ECO:0000313" key="1">
    <source>
        <dbReference type="EMBL" id="SDG04089.1"/>
    </source>
</evidence>
<gene>
    <name evidence="1" type="ORF">SAMN05660686_03164</name>
</gene>